<evidence type="ECO:0000256" key="4">
    <source>
        <dbReference type="SAM" id="SignalP"/>
    </source>
</evidence>
<proteinExistence type="inferred from homology"/>
<dbReference type="SUPFAM" id="SSF111384">
    <property type="entry name" value="OmpH-like"/>
    <property type="match status" value="1"/>
</dbReference>
<dbReference type="EMBL" id="CP035704">
    <property type="protein sequence ID" value="QBB71482.1"/>
    <property type="molecule type" value="Genomic_DNA"/>
</dbReference>
<dbReference type="PANTHER" id="PTHR35089">
    <property type="entry name" value="CHAPERONE PROTEIN SKP"/>
    <property type="match status" value="1"/>
</dbReference>
<dbReference type="Proteomes" id="UP000291562">
    <property type="component" value="Chromosome"/>
</dbReference>
<dbReference type="GO" id="GO:0051082">
    <property type="term" value="F:unfolded protein binding"/>
    <property type="evidence" value="ECO:0007669"/>
    <property type="project" value="InterPro"/>
</dbReference>
<feature type="signal peptide" evidence="4">
    <location>
        <begin position="1"/>
        <end position="27"/>
    </location>
</feature>
<evidence type="ECO:0000256" key="2">
    <source>
        <dbReference type="ARBA" id="ARBA00022729"/>
    </source>
</evidence>
<dbReference type="KEGG" id="xbc:ELE36_14565"/>
<dbReference type="RefSeq" id="WP_129834526.1">
    <property type="nucleotide sequence ID" value="NZ_CP035704.1"/>
</dbReference>
<evidence type="ECO:0000313" key="6">
    <source>
        <dbReference type="Proteomes" id="UP000291562"/>
    </source>
</evidence>
<reference evidence="5 6" key="1">
    <citation type="submission" date="2019-01" db="EMBL/GenBank/DDBJ databases">
        <title>Pseudolysobacter antarctica gen. nov., sp. nov., isolated from Fildes Peninsula, Antarctica.</title>
        <authorList>
            <person name="Wei Z."/>
            <person name="Peng F."/>
        </authorList>
    </citation>
    <scope>NUCLEOTIDE SEQUENCE [LARGE SCALE GENOMIC DNA]</scope>
    <source>
        <strain evidence="5 6">AQ6-296</strain>
    </source>
</reference>
<name>A0A411HLS3_9GAMM</name>
<evidence type="ECO:0000313" key="5">
    <source>
        <dbReference type="EMBL" id="QBB71482.1"/>
    </source>
</evidence>
<protein>
    <submittedName>
        <fullName evidence="5">OmpH family outer membrane protein</fullName>
    </submittedName>
</protein>
<keyword evidence="3" id="KW-0175">Coiled coil</keyword>
<dbReference type="OrthoDB" id="5294628at2"/>
<keyword evidence="2 4" id="KW-0732">Signal</keyword>
<evidence type="ECO:0000256" key="3">
    <source>
        <dbReference type="SAM" id="Coils"/>
    </source>
</evidence>
<dbReference type="InterPro" id="IPR024930">
    <property type="entry name" value="Skp_dom_sf"/>
</dbReference>
<dbReference type="Gene3D" id="3.30.910.20">
    <property type="entry name" value="Skp domain"/>
    <property type="match status" value="1"/>
</dbReference>
<dbReference type="AlphaFoldDB" id="A0A411HLS3"/>
<keyword evidence="6" id="KW-1185">Reference proteome</keyword>
<feature type="chain" id="PRO_5019099426" evidence="4">
    <location>
        <begin position="28"/>
        <end position="183"/>
    </location>
</feature>
<sequence length="183" mass="20610">MIRSARRPHFFCALLSLLALLPALVFAQSAAPKLGYVDVKRLLDNAPQMAESRSKLEREFAARDVALKADETKLASLRQRQEAAAAGDVDAIKREVDALERNIKRTREDLRGELNSRAGAERDRVWQKINNSVIEYAREQGYDLILPSPVIYASSRIDITEQVLERLKREAQSDANRAKSNPP</sequence>
<dbReference type="GO" id="GO:0050821">
    <property type="term" value="P:protein stabilization"/>
    <property type="evidence" value="ECO:0007669"/>
    <property type="project" value="TreeGrafter"/>
</dbReference>
<accession>A0A411HLS3</accession>
<organism evidence="5 6">
    <name type="scientific">Pseudolysobacter antarcticus</name>
    <dbReference type="NCBI Taxonomy" id="2511995"/>
    <lineage>
        <taxon>Bacteria</taxon>
        <taxon>Pseudomonadati</taxon>
        <taxon>Pseudomonadota</taxon>
        <taxon>Gammaproteobacteria</taxon>
        <taxon>Lysobacterales</taxon>
        <taxon>Rhodanobacteraceae</taxon>
        <taxon>Pseudolysobacter</taxon>
    </lineage>
</organism>
<gene>
    <name evidence="5" type="ORF">ELE36_14565</name>
</gene>
<dbReference type="SMART" id="SM00935">
    <property type="entry name" value="OmpH"/>
    <property type="match status" value="1"/>
</dbReference>
<dbReference type="PANTHER" id="PTHR35089:SF1">
    <property type="entry name" value="CHAPERONE PROTEIN SKP"/>
    <property type="match status" value="1"/>
</dbReference>
<feature type="coiled-coil region" evidence="3">
    <location>
        <begin position="82"/>
        <end position="116"/>
    </location>
</feature>
<dbReference type="Pfam" id="PF03938">
    <property type="entry name" value="OmpH"/>
    <property type="match status" value="1"/>
</dbReference>
<dbReference type="GO" id="GO:0005829">
    <property type="term" value="C:cytosol"/>
    <property type="evidence" value="ECO:0007669"/>
    <property type="project" value="TreeGrafter"/>
</dbReference>
<comment type="similarity">
    <text evidence="1">Belongs to the Skp family.</text>
</comment>
<evidence type="ECO:0000256" key="1">
    <source>
        <dbReference type="ARBA" id="ARBA00009091"/>
    </source>
</evidence>
<dbReference type="InterPro" id="IPR005632">
    <property type="entry name" value="Chaperone_Skp"/>
</dbReference>